<protein>
    <submittedName>
        <fullName evidence="4">TetR/AcrR family transcriptional regulator</fullName>
    </submittedName>
</protein>
<dbReference type="SUPFAM" id="SSF48498">
    <property type="entry name" value="Tetracyclin repressor-like, C-terminal domain"/>
    <property type="match status" value="1"/>
</dbReference>
<reference evidence="4" key="1">
    <citation type="submission" date="2022-10" db="EMBL/GenBank/DDBJ databases">
        <title>Human gut microbiome strain richness.</title>
        <authorList>
            <person name="Chen-Liaw A."/>
        </authorList>
    </citation>
    <scope>NUCLEOTIDE SEQUENCE</scope>
    <source>
        <strain evidence="4">1001283st1_A3_1001283B150304_161114</strain>
    </source>
</reference>
<dbReference type="InterPro" id="IPR050624">
    <property type="entry name" value="HTH-type_Tx_Regulator"/>
</dbReference>
<evidence type="ECO:0000313" key="4">
    <source>
        <dbReference type="EMBL" id="MDC2238116.1"/>
    </source>
</evidence>
<accession>A0AAP3SJR9</accession>
<evidence type="ECO:0000256" key="1">
    <source>
        <dbReference type="ARBA" id="ARBA00023125"/>
    </source>
</evidence>
<dbReference type="SUPFAM" id="SSF46689">
    <property type="entry name" value="Homeodomain-like"/>
    <property type="match status" value="1"/>
</dbReference>
<organism evidence="4 5">
    <name type="scientific">Bacteroides thetaiotaomicron</name>
    <dbReference type="NCBI Taxonomy" id="818"/>
    <lineage>
        <taxon>Bacteria</taxon>
        <taxon>Pseudomonadati</taxon>
        <taxon>Bacteroidota</taxon>
        <taxon>Bacteroidia</taxon>
        <taxon>Bacteroidales</taxon>
        <taxon>Bacteroidaceae</taxon>
        <taxon>Bacteroides</taxon>
    </lineage>
</organism>
<evidence type="ECO:0000259" key="3">
    <source>
        <dbReference type="PROSITE" id="PS50977"/>
    </source>
</evidence>
<evidence type="ECO:0000313" key="5">
    <source>
        <dbReference type="Proteomes" id="UP001217776"/>
    </source>
</evidence>
<dbReference type="PANTHER" id="PTHR43479">
    <property type="entry name" value="ACREF/ENVCD OPERON REPRESSOR-RELATED"/>
    <property type="match status" value="1"/>
</dbReference>
<sequence length="202" mass="23791">MRHKDSNSVSKQKILLESFKLFASKSLSDITFSDIEKATNLSRGAILYHFKTKDQIFTEIVNQFVLDKDNKLPGINQEKSLWANIEFFIDAKKKQQAFLTSIGIANANRAYICMMTNAMFFLENMLQKMAQRREEELRYWRDLLCSAKNRGEIKKEIDEELWAQFFFNIYYGYSYTSMPSSNGCDLNYLSEQFRHLYNLIKS</sequence>
<dbReference type="Pfam" id="PF00440">
    <property type="entry name" value="TetR_N"/>
    <property type="match status" value="1"/>
</dbReference>
<dbReference type="PROSITE" id="PS50977">
    <property type="entry name" value="HTH_TETR_2"/>
    <property type="match status" value="1"/>
</dbReference>
<feature type="DNA-binding region" description="H-T-H motif" evidence="2">
    <location>
        <begin position="31"/>
        <end position="50"/>
    </location>
</feature>
<keyword evidence="1 2" id="KW-0238">DNA-binding</keyword>
<dbReference type="PANTHER" id="PTHR43479:SF11">
    <property type="entry name" value="ACREF_ENVCD OPERON REPRESSOR-RELATED"/>
    <property type="match status" value="1"/>
</dbReference>
<dbReference type="RefSeq" id="WP_195601275.1">
    <property type="nucleotide sequence ID" value="NZ_JADNKL010000039.1"/>
</dbReference>
<dbReference type="GO" id="GO:0003677">
    <property type="term" value="F:DNA binding"/>
    <property type="evidence" value="ECO:0007669"/>
    <property type="project" value="UniProtKB-UniRule"/>
</dbReference>
<dbReference type="InterPro" id="IPR009057">
    <property type="entry name" value="Homeodomain-like_sf"/>
</dbReference>
<gene>
    <name evidence="4" type="ORF">PO127_20445</name>
</gene>
<comment type="caution">
    <text evidence="4">The sequence shown here is derived from an EMBL/GenBank/DDBJ whole genome shotgun (WGS) entry which is preliminary data.</text>
</comment>
<proteinExistence type="predicted"/>
<name>A0AAP3SJR9_BACT4</name>
<dbReference type="Gene3D" id="1.10.357.10">
    <property type="entry name" value="Tetracycline Repressor, domain 2"/>
    <property type="match status" value="1"/>
</dbReference>
<feature type="domain" description="HTH tetR-type" evidence="3">
    <location>
        <begin position="8"/>
        <end position="68"/>
    </location>
</feature>
<dbReference type="EMBL" id="JAQNVG010000042">
    <property type="protein sequence ID" value="MDC2238116.1"/>
    <property type="molecule type" value="Genomic_DNA"/>
</dbReference>
<dbReference type="InterPro" id="IPR036271">
    <property type="entry name" value="Tet_transcr_reg_TetR-rel_C_sf"/>
</dbReference>
<dbReference type="InterPro" id="IPR001647">
    <property type="entry name" value="HTH_TetR"/>
</dbReference>
<dbReference type="AlphaFoldDB" id="A0AAP3SJR9"/>
<dbReference type="Proteomes" id="UP001217776">
    <property type="component" value="Unassembled WGS sequence"/>
</dbReference>
<evidence type="ECO:0000256" key="2">
    <source>
        <dbReference type="PROSITE-ProRule" id="PRU00335"/>
    </source>
</evidence>